<evidence type="ECO:0000256" key="12">
    <source>
        <dbReference type="ARBA" id="ARBA00041920"/>
    </source>
</evidence>
<keyword evidence="8" id="KW-0418">Kinase</keyword>
<evidence type="ECO:0000313" key="19">
    <source>
        <dbReference type="EMBL" id="KAK4305048.1"/>
    </source>
</evidence>
<evidence type="ECO:0000256" key="8">
    <source>
        <dbReference type="ARBA" id="ARBA00022777"/>
    </source>
</evidence>
<keyword evidence="9 16" id="KW-0067">ATP-binding</keyword>
<dbReference type="EC" id="2.7.11.23" evidence="3"/>
<feature type="compositionally biased region" description="Pro residues" evidence="17">
    <location>
        <begin position="697"/>
        <end position="709"/>
    </location>
</feature>
<evidence type="ECO:0000256" key="13">
    <source>
        <dbReference type="ARBA" id="ARBA00047811"/>
    </source>
</evidence>
<keyword evidence="10" id="KW-0539">Nucleus</keyword>
<feature type="compositionally biased region" description="Basic residues" evidence="17">
    <location>
        <begin position="522"/>
        <end position="550"/>
    </location>
</feature>
<sequence>MPSIHETIESDESFSSLSEGEHEDLRNDDDEQQPPPPPPPHSTATDTPQVKKSKSQQHSQEDTKEHRRVASRSSPQDPSQAREPRALVEYSDVSSEAFSEPEAGEITDSPSRSPVIVSPRGSRQRLLSPSRSARLSPRPSPTPYSSNLNRSPSYIPREPPLLHSDGEVEASPPPPHHTTPHSSRPLVPYPVIMSPDRHTLDSRGEYYRPRDPYHHSRTPSEADRDHSRARKKEHKKDKKRKGKKRSRSERSHSPLLHKKKKKKSKHKSRSGSPEYAEGGPGDGGSVGSSDDDISEAVVIKRIIPSHDPRSAGAPSRMRSREDPSPLSSNEEIIVSPAPPPPTSHMEANHTRVAELRRTPPPPHSSSHHRSRERTPHRSPPRSPPPPRHRSSRHPSSPLLPSQPSAGKAYERSMRSHHISPRRPTTPPVSTQRRGNVTPPGRSPPRRAGPHRAHSPPLRRSRSPTQYIEIKNSPDTPTHGNSSRYYASASSSRKEEKKKKKKERTRDYHPRSRRSRSPSPSRSRSRSRGQSPSRRKRRSASHSPSRRRGERRRGERGSPAHTHHQSARAAPPPEGLAHDNNKMSSTSLYAELVKSRKNRERMLALMTKDGADKPEKGKENVEPEGTTGGSTSGPDTPGGVATASAIPNGAAKVDDGTPTVVTVIDQEEDVVDLAEQPIATSHHQSLPQSQPQLQSQPQPLPPQQLPPQPHPLTASSDMGKIDFVKVSVPTSLTKLPMPPGINLEDIDSPTSPSTPPETKTRKSIIKDLPMPPMIAGTEELSPEDDTLSNTPFPRLGSSKPRVSTARPKILNAKRQDRTCLEDWSERCVEVFDIIAQIGEGTYGQVYKARAKDKKNDEMVALKKVRLENEKEGFPITAVREIKILKQLHHKNIVNLKEIVTDKQDAVDFRHDKGSFYLVFEYMDHDLMGLLESGMVEFSEQHNASIMRQLLNGLNYCHKKNFLHRDIKCSNILMNNKGQIKLGDFGLARLFSSNKERPYTNKVITLWYRPPELLLGEERYGPAIDVWSCGCILGELFQKRPLFQASTEAMQLDVISRVCGTPSPADWPDIVKLPGWGTMKPKKTYRRRISEDFKDKMPQPALELLDQMLKLDPSKRISAENALNSTWLKNVDPDLMEPPPLPKYQDCHELWSKRRRRQLKEQQEASLGGGVVVGAQGVSAKPLGPIGGPQGYSGSQKDQRPLYRGGPDENLDGRRHESNSGEGYLGNSHSTSRSNSPRLSSHYRGQGSHTPPGGGAVAAGGADSLTPPHTTSHRYNTPPMTHDESHPLYRSLCHLAHLINTRQTVVFGQITALMSEQVDLGMYRLLERLNAAVLLAATTRERRLRGDSTLVDISDVAVEPGEPVITANALYGGGGSDNDKGLLSDGVREALAQVFGLFNLSVNGLAPTSTSTSNMSSSSRGQAGPNPDHSHRYNKTGRIT</sequence>
<dbReference type="GO" id="GO:0004693">
    <property type="term" value="F:cyclin-dependent protein serine/threonine kinase activity"/>
    <property type="evidence" value="ECO:0007669"/>
    <property type="project" value="UniProtKB-EC"/>
</dbReference>
<feature type="compositionally biased region" description="Basic residues" evidence="17">
    <location>
        <begin position="365"/>
        <end position="379"/>
    </location>
</feature>
<evidence type="ECO:0000256" key="1">
    <source>
        <dbReference type="ARBA" id="ARBA00004123"/>
    </source>
</evidence>
<feature type="compositionally biased region" description="Low complexity" evidence="17">
    <location>
        <begin position="393"/>
        <end position="404"/>
    </location>
</feature>
<keyword evidence="5" id="KW-0723">Serine/threonine-protein kinase</keyword>
<evidence type="ECO:0000256" key="2">
    <source>
        <dbReference type="ARBA" id="ARBA00006485"/>
    </source>
</evidence>
<dbReference type="SUPFAM" id="SSF56112">
    <property type="entry name" value="Protein kinase-like (PK-like)"/>
    <property type="match status" value="1"/>
</dbReference>
<feature type="compositionally biased region" description="Basic and acidic residues" evidence="17">
    <location>
        <begin position="195"/>
        <end position="226"/>
    </location>
</feature>
<dbReference type="SMART" id="SM00220">
    <property type="entry name" value="S_TKc"/>
    <property type="match status" value="1"/>
</dbReference>
<organism evidence="19 20">
    <name type="scientific">Petrolisthes manimaculis</name>
    <dbReference type="NCBI Taxonomy" id="1843537"/>
    <lineage>
        <taxon>Eukaryota</taxon>
        <taxon>Metazoa</taxon>
        <taxon>Ecdysozoa</taxon>
        <taxon>Arthropoda</taxon>
        <taxon>Crustacea</taxon>
        <taxon>Multicrustacea</taxon>
        <taxon>Malacostraca</taxon>
        <taxon>Eumalacostraca</taxon>
        <taxon>Eucarida</taxon>
        <taxon>Decapoda</taxon>
        <taxon>Pleocyemata</taxon>
        <taxon>Anomura</taxon>
        <taxon>Galatheoidea</taxon>
        <taxon>Porcellanidae</taxon>
        <taxon>Petrolisthes</taxon>
    </lineage>
</organism>
<evidence type="ECO:0000256" key="11">
    <source>
        <dbReference type="ARBA" id="ARBA00040213"/>
    </source>
</evidence>
<dbReference type="Gene3D" id="1.10.510.10">
    <property type="entry name" value="Transferase(Phosphotransferase) domain 1"/>
    <property type="match status" value="1"/>
</dbReference>
<dbReference type="Proteomes" id="UP001292094">
    <property type="component" value="Unassembled WGS sequence"/>
</dbReference>
<evidence type="ECO:0000256" key="9">
    <source>
        <dbReference type="ARBA" id="ARBA00022840"/>
    </source>
</evidence>
<comment type="catalytic activity">
    <reaction evidence="13">
        <text>L-threonyl-[protein] + ATP = O-phospho-L-threonyl-[protein] + ADP + H(+)</text>
        <dbReference type="Rhea" id="RHEA:46608"/>
        <dbReference type="Rhea" id="RHEA-COMP:11060"/>
        <dbReference type="Rhea" id="RHEA-COMP:11605"/>
        <dbReference type="ChEBI" id="CHEBI:15378"/>
        <dbReference type="ChEBI" id="CHEBI:30013"/>
        <dbReference type="ChEBI" id="CHEBI:30616"/>
        <dbReference type="ChEBI" id="CHEBI:61977"/>
        <dbReference type="ChEBI" id="CHEBI:456216"/>
        <dbReference type="EC" id="2.7.11.22"/>
    </reaction>
</comment>
<dbReference type="FunFam" id="1.10.510.10:FF:000415">
    <property type="entry name" value="CMGC/CDK/CRK7 protein kinase, variant"/>
    <property type="match status" value="1"/>
</dbReference>
<feature type="domain" description="Protein kinase" evidence="18">
    <location>
        <begin position="830"/>
        <end position="1126"/>
    </location>
</feature>
<evidence type="ECO:0000313" key="20">
    <source>
        <dbReference type="Proteomes" id="UP001292094"/>
    </source>
</evidence>
<dbReference type="InterPro" id="IPR000719">
    <property type="entry name" value="Prot_kinase_dom"/>
</dbReference>
<gene>
    <name evidence="19" type="ORF">Pmani_023038</name>
</gene>
<dbReference type="InterPro" id="IPR050108">
    <property type="entry name" value="CDK"/>
</dbReference>
<comment type="caution">
    <text evidence="19">The sequence shown here is derived from an EMBL/GenBank/DDBJ whole genome shotgun (WGS) entry which is preliminary data.</text>
</comment>
<feature type="compositionally biased region" description="Polar residues" evidence="17">
    <location>
        <begin position="1265"/>
        <end position="1277"/>
    </location>
</feature>
<comment type="subcellular location">
    <subcellularLocation>
        <location evidence="1">Nucleus</location>
    </subcellularLocation>
</comment>
<feature type="region of interest" description="Disordered" evidence="17">
    <location>
        <begin position="1406"/>
        <end position="1438"/>
    </location>
</feature>
<feature type="compositionally biased region" description="Basic residues" evidence="17">
    <location>
        <begin position="255"/>
        <end position="269"/>
    </location>
</feature>
<keyword evidence="6" id="KW-0808">Transferase</keyword>
<accession>A0AAE1PBJ1</accession>
<feature type="compositionally biased region" description="Low complexity" evidence="17">
    <location>
        <begin position="481"/>
        <end position="490"/>
    </location>
</feature>
<feature type="compositionally biased region" description="Basic residues" evidence="17">
    <location>
        <begin position="443"/>
        <end position="461"/>
    </location>
</feature>
<evidence type="ECO:0000256" key="10">
    <source>
        <dbReference type="ARBA" id="ARBA00023242"/>
    </source>
</evidence>
<evidence type="ECO:0000256" key="15">
    <source>
        <dbReference type="ARBA" id="ARBA00049280"/>
    </source>
</evidence>
<dbReference type="EMBL" id="JAWZYT010002338">
    <property type="protein sequence ID" value="KAK4305048.1"/>
    <property type="molecule type" value="Genomic_DNA"/>
</dbReference>
<dbReference type="PROSITE" id="PS00108">
    <property type="entry name" value="PROTEIN_KINASE_ST"/>
    <property type="match status" value="1"/>
</dbReference>
<evidence type="ECO:0000256" key="14">
    <source>
        <dbReference type="ARBA" id="ARBA00048367"/>
    </source>
</evidence>
<evidence type="ECO:0000256" key="4">
    <source>
        <dbReference type="ARBA" id="ARBA00012425"/>
    </source>
</evidence>
<dbReference type="Gene3D" id="3.30.200.20">
    <property type="entry name" value="Phosphorylase Kinase, domain 1"/>
    <property type="match status" value="1"/>
</dbReference>
<feature type="region of interest" description="Disordered" evidence="17">
    <location>
        <begin position="1"/>
        <end position="802"/>
    </location>
</feature>
<feature type="binding site" evidence="16">
    <location>
        <position position="861"/>
    </location>
    <ligand>
        <name>ATP</name>
        <dbReference type="ChEBI" id="CHEBI:30616"/>
    </ligand>
</feature>
<feature type="compositionally biased region" description="Low complexity" evidence="17">
    <location>
        <begin position="1406"/>
        <end position="1417"/>
    </location>
</feature>
<feature type="compositionally biased region" description="Basic residues" evidence="17">
    <location>
        <begin position="227"/>
        <end position="247"/>
    </location>
</feature>
<evidence type="ECO:0000259" key="18">
    <source>
        <dbReference type="PROSITE" id="PS50011"/>
    </source>
</evidence>
<feature type="region of interest" description="Disordered" evidence="17">
    <location>
        <begin position="1179"/>
        <end position="1281"/>
    </location>
</feature>
<evidence type="ECO:0000256" key="16">
    <source>
        <dbReference type="PROSITE-ProRule" id="PRU10141"/>
    </source>
</evidence>
<comment type="catalytic activity">
    <reaction evidence="14">
        <text>L-seryl-[protein] + ATP = O-phospho-L-seryl-[protein] + ADP + H(+)</text>
        <dbReference type="Rhea" id="RHEA:17989"/>
        <dbReference type="Rhea" id="RHEA-COMP:9863"/>
        <dbReference type="Rhea" id="RHEA-COMP:11604"/>
        <dbReference type="ChEBI" id="CHEBI:15378"/>
        <dbReference type="ChEBI" id="CHEBI:29999"/>
        <dbReference type="ChEBI" id="CHEBI:30616"/>
        <dbReference type="ChEBI" id="CHEBI:83421"/>
        <dbReference type="ChEBI" id="CHEBI:456216"/>
        <dbReference type="EC" id="2.7.11.22"/>
    </reaction>
</comment>
<dbReference type="FunFam" id="3.30.200.20:FF:000074">
    <property type="entry name" value="cyclin-dependent kinase 12 isoform X2"/>
    <property type="match status" value="1"/>
</dbReference>
<evidence type="ECO:0000256" key="3">
    <source>
        <dbReference type="ARBA" id="ARBA00012409"/>
    </source>
</evidence>
<feature type="compositionally biased region" description="Basic and acidic residues" evidence="17">
    <location>
        <begin position="346"/>
        <end position="357"/>
    </location>
</feature>
<dbReference type="GO" id="GO:0005524">
    <property type="term" value="F:ATP binding"/>
    <property type="evidence" value="ECO:0007669"/>
    <property type="project" value="UniProtKB-UniRule"/>
</dbReference>
<feature type="compositionally biased region" description="Basic and acidic residues" evidence="17">
    <location>
        <begin position="608"/>
        <end position="620"/>
    </location>
</feature>
<evidence type="ECO:0000256" key="6">
    <source>
        <dbReference type="ARBA" id="ARBA00022679"/>
    </source>
</evidence>
<dbReference type="PROSITE" id="PS50011">
    <property type="entry name" value="PROTEIN_KINASE_DOM"/>
    <property type="match status" value="1"/>
</dbReference>
<comment type="catalytic activity">
    <reaction evidence="15">
        <text>[DNA-directed RNA polymerase] + ATP = phospho-[DNA-directed RNA polymerase] + ADP + H(+)</text>
        <dbReference type="Rhea" id="RHEA:10216"/>
        <dbReference type="Rhea" id="RHEA-COMP:11321"/>
        <dbReference type="Rhea" id="RHEA-COMP:11322"/>
        <dbReference type="ChEBI" id="CHEBI:15378"/>
        <dbReference type="ChEBI" id="CHEBI:30616"/>
        <dbReference type="ChEBI" id="CHEBI:43176"/>
        <dbReference type="ChEBI" id="CHEBI:68546"/>
        <dbReference type="ChEBI" id="CHEBI:456216"/>
        <dbReference type="EC" id="2.7.11.23"/>
    </reaction>
</comment>
<name>A0AAE1PBJ1_9EUCA</name>
<proteinExistence type="inferred from homology"/>
<dbReference type="InterPro" id="IPR011009">
    <property type="entry name" value="Kinase-like_dom_sf"/>
</dbReference>
<feature type="compositionally biased region" description="Low complexity" evidence="17">
    <location>
        <begin position="1225"/>
        <end position="1240"/>
    </location>
</feature>
<dbReference type="GO" id="GO:0008024">
    <property type="term" value="C:cyclin/CDK positive transcription elongation factor complex"/>
    <property type="evidence" value="ECO:0007669"/>
    <property type="project" value="TreeGrafter"/>
</dbReference>
<dbReference type="InterPro" id="IPR017441">
    <property type="entry name" value="Protein_kinase_ATP_BS"/>
</dbReference>
<dbReference type="GO" id="GO:0032968">
    <property type="term" value="P:positive regulation of transcription elongation by RNA polymerase II"/>
    <property type="evidence" value="ECO:0007669"/>
    <property type="project" value="TreeGrafter"/>
</dbReference>
<dbReference type="Pfam" id="PF00069">
    <property type="entry name" value="Pkinase"/>
    <property type="match status" value="1"/>
</dbReference>
<dbReference type="InterPro" id="IPR008271">
    <property type="entry name" value="Ser/Thr_kinase_AS"/>
</dbReference>
<reference evidence="19" key="1">
    <citation type="submission" date="2023-11" db="EMBL/GenBank/DDBJ databases">
        <title>Genome assemblies of two species of porcelain crab, Petrolisthes cinctipes and Petrolisthes manimaculis (Anomura: Porcellanidae).</title>
        <authorList>
            <person name="Angst P."/>
        </authorList>
    </citation>
    <scope>NUCLEOTIDE SEQUENCE</scope>
    <source>
        <strain evidence="19">PB745_02</strain>
        <tissue evidence="19">Gill</tissue>
    </source>
</reference>
<comment type="similarity">
    <text evidence="2">Belongs to the protein kinase superfamily. CMGC Ser/Thr protein kinase family. CDC2/CDKX subfamily.</text>
</comment>
<dbReference type="PANTHER" id="PTHR24056">
    <property type="entry name" value="CELL DIVISION PROTEIN KINASE"/>
    <property type="match status" value="1"/>
</dbReference>
<feature type="compositionally biased region" description="Low complexity" evidence="17">
    <location>
        <begin position="109"/>
        <end position="137"/>
    </location>
</feature>
<dbReference type="CDD" id="cd07864">
    <property type="entry name" value="STKc_CDK12"/>
    <property type="match status" value="1"/>
</dbReference>
<dbReference type="PANTHER" id="PTHR24056:SF546">
    <property type="entry name" value="CYCLIN-DEPENDENT KINASE 12"/>
    <property type="match status" value="1"/>
</dbReference>
<dbReference type="GO" id="GO:0008353">
    <property type="term" value="F:RNA polymerase II CTD heptapeptide repeat kinase activity"/>
    <property type="evidence" value="ECO:0007669"/>
    <property type="project" value="UniProtKB-EC"/>
</dbReference>
<evidence type="ECO:0000256" key="5">
    <source>
        <dbReference type="ARBA" id="ARBA00022527"/>
    </source>
</evidence>
<protein>
    <recommendedName>
        <fullName evidence="11">Cyclin-dependent kinase 12</fullName>
        <ecNumber evidence="4">2.7.11.22</ecNumber>
        <ecNumber evidence="3">2.7.11.23</ecNumber>
    </recommendedName>
    <alternativeName>
        <fullName evidence="12">Cell division protein kinase 12</fullName>
    </alternativeName>
</protein>
<dbReference type="GO" id="GO:0030332">
    <property type="term" value="F:cyclin binding"/>
    <property type="evidence" value="ECO:0007669"/>
    <property type="project" value="TreeGrafter"/>
</dbReference>
<dbReference type="PROSITE" id="PS00107">
    <property type="entry name" value="PROTEIN_KINASE_ATP"/>
    <property type="match status" value="1"/>
</dbReference>
<dbReference type="EC" id="2.7.11.22" evidence="4"/>
<keyword evidence="20" id="KW-1185">Reference proteome</keyword>
<evidence type="ECO:0000256" key="7">
    <source>
        <dbReference type="ARBA" id="ARBA00022741"/>
    </source>
</evidence>
<keyword evidence="7 16" id="KW-0547">Nucleotide-binding</keyword>
<evidence type="ECO:0000256" key="17">
    <source>
        <dbReference type="SAM" id="MobiDB-lite"/>
    </source>
</evidence>
<feature type="compositionally biased region" description="Low complexity" evidence="17">
    <location>
        <begin position="680"/>
        <end position="696"/>
    </location>
</feature>